<accession>A0ABU0U2N7</accession>
<organism evidence="1 2">
    <name type="scientific">Sphingobacterium zeae</name>
    <dbReference type="NCBI Taxonomy" id="1776859"/>
    <lineage>
        <taxon>Bacteria</taxon>
        <taxon>Pseudomonadati</taxon>
        <taxon>Bacteroidota</taxon>
        <taxon>Sphingobacteriia</taxon>
        <taxon>Sphingobacteriales</taxon>
        <taxon>Sphingobacteriaceae</taxon>
        <taxon>Sphingobacterium</taxon>
    </lineage>
</organism>
<evidence type="ECO:0000313" key="2">
    <source>
        <dbReference type="Proteomes" id="UP001244640"/>
    </source>
</evidence>
<comment type="caution">
    <text evidence="1">The sequence shown here is derived from an EMBL/GenBank/DDBJ whole genome shotgun (WGS) entry which is preliminary data.</text>
</comment>
<gene>
    <name evidence="1" type="ORF">QE382_001208</name>
</gene>
<sequence>MIAFVTRNSRWLIRIVIFRMQRKSPAKNVWALRLYKGNNTCLKSEDLVFIGDNIITIQFETFSEEGML</sequence>
<name>A0ABU0U2N7_9SPHI</name>
<evidence type="ECO:0000313" key="1">
    <source>
        <dbReference type="EMBL" id="MDQ1149224.1"/>
    </source>
</evidence>
<dbReference type="Proteomes" id="UP001244640">
    <property type="component" value="Unassembled WGS sequence"/>
</dbReference>
<proteinExistence type="predicted"/>
<dbReference type="EMBL" id="JAUTBA010000001">
    <property type="protein sequence ID" value="MDQ1149224.1"/>
    <property type="molecule type" value="Genomic_DNA"/>
</dbReference>
<keyword evidence="2" id="KW-1185">Reference proteome</keyword>
<reference evidence="1 2" key="1">
    <citation type="submission" date="2023-07" db="EMBL/GenBank/DDBJ databases">
        <title>Functional and genomic diversity of the sorghum phyllosphere microbiome.</title>
        <authorList>
            <person name="Shade A."/>
        </authorList>
    </citation>
    <scope>NUCLEOTIDE SEQUENCE [LARGE SCALE GENOMIC DNA]</scope>
    <source>
        <strain evidence="1 2">SORGH_AS_0892</strain>
    </source>
</reference>
<protein>
    <submittedName>
        <fullName evidence="1">Uncharacterized protein</fullName>
    </submittedName>
</protein>